<protein>
    <submittedName>
        <fullName evidence="8">PTS system glucose-specific EIICBA component PtsG</fullName>
        <ecNumber evidence="8">2.7.1.69</ecNumber>
    </submittedName>
</protein>
<dbReference type="PROSITE" id="PS00371">
    <property type="entry name" value="PTS_EIIA_TYPE_1_HIS"/>
    <property type="match status" value="1"/>
</dbReference>
<sequence length="161" mass="17073">MGLFKNWKKQEVQKKAAFSPVSGELVPLETVSDAVFAEKSLGDGVAVIPTDGSLYAPADGTIVALFPTGHALGIKTRDGVELLIHIGIDTVALNGKGFTVHVKQDDTVKKGQLLVNFDIEVLKGAGYDTVTMMLVSNGEQFGEVHKAPPGTVTAGEKILWL</sequence>
<dbReference type="GO" id="GO:0009401">
    <property type="term" value="P:phosphoenolpyruvate-dependent sugar phosphotransferase system"/>
    <property type="evidence" value="ECO:0007669"/>
    <property type="project" value="UniProtKB-KW"/>
</dbReference>
<accession>A0A174G6G0</accession>
<dbReference type="InterPro" id="IPR050890">
    <property type="entry name" value="PTS_EIIA_component"/>
</dbReference>
<gene>
    <name evidence="8" type="primary">ptsG_3</name>
    <name evidence="8" type="ORF">ERS852407_03234</name>
</gene>
<dbReference type="EMBL" id="CYZE01000008">
    <property type="protein sequence ID" value="CUO57207.1"/>
    <property type="molecule type" value="Genomic_DNA"/>
</dbReference>
<dbReference type="PANTHER" id="PTHR45008:SF1">
    <property type="entry name" value="PTS SYSTEM GLUCOSE-SPECIFIC EIIA COMPONENT"/>
    <property type="match status" value="1"/>
</dbReference>
<evidence type="ECO:0000256" key="1">
    <source>
        <dbReference type="ARBA" id="ARBA00004496"/>
    </source>
</evidence>
<evidence type="ECO:0000259" key="7">
    <source>
        <dbReference type="PROSITE" id="PS51093"/>
    </source>
</evidence>
<proteinExistence type="predicted"/>
<dbReference type="Pfam" id="PF00358">
    <property type="entry name" value="PTS_EIIA_1"/>
    <property type="match status" value="1"/>
</dbReference>
<dbReference type="GO" id="GO:0005737">
    <property type="term" value="C:cytoplasm"/>
    <property type="evidence" value="ECO:0007669"/>
    <property type="project" value="UniProtKB-SubCell"/>
</dbReference>
<dbReference type="Gene3D" id="2.70.70.10">
    <property type="entry name" value="Glucose Permease (Domain IIA)"/>
    <property type="match status" value="1"/>
</dbReference>
<evidence type="ECO:0000256" key="5">
    <source>
        <dbReference type="ARBA" id="ARBA00022683"/>
    </source>
</evidence>
<dbReference type="SUPFAM" id="SSF51261">
    <property type="entry name" value="Duplicated hybrid motif"/>
    <property type="match status" value="1"/>
</dbReference>
<keyword evidence="5" id="KW-0598">Phosphotransferase system</keyword>
<organism evidence="8 9">
    <name type="scientific">Hungatella hathewayi</name>
    <dbReference type="NCBI Taxonomy" id="154046"/>
    <lineage>
        <taxon>Bacteria</taxon>
        <taxon>Bacillati</taxon>
        <taxon>Bacillota</taxon>
        <taxon>Clostridia</taxon>
        <taxon>Lachnospirales</taxon>
        <taxon>Lachnospiraceae</taxon>
        <taxon>Hungatella</taxon>
    </lineage>
</organism>
<reference evidence="8 9" key="1">
    <citation type="submission" date="2015-09" db="EMBL/GenBank/DDBJ databases">
        <authorList>
            <consortium name="Pathogen Informatics"/>
        </authorList>
    </citation>
    <scope>NUCLEOTIDE SEQUENCE [LARGE SCALE GENOMIC DNA]</scope>
    <source>
        <strain evidence="8 9">2789STDY5608850</strain>
    </source>
</reference>
<name>A0A174G6G0_9FIRM</name>
<keyword evidence="2" id="KW-0813">Transport</keyword>
<evidence type="ECO:0000256" key="6">
    <source>
        <dbReference type="ARBA" id="ARBA00022777"/>
    </source>
</evidence>
<dbReference type="RefSeq" id="WP_055656713.1">
    <property type="nucleotide sequence ID" value="NZ_CABIXC010000008.1"/>
</dbReference>
<dbReference type="EC" id="2.7.1.69" evidence="8"/>
<dbReference type="PROSITE" id="PS51093">
    <property type="entry name" value="PTS_EIIA_TYPE_1"/>
    <property type="match status" value="1"/>
</dbReference>
<keyword evidence="4 8" id="KW-0808">Transferase</keyword>
<keyword evidence="3" id="KW-0762">Sugar transport</keyword>
<dbReference type="InterPro" id="IPR011055">
    <property type="entry name" value="Dup_hybrid_motif"/>
</dbReference>
<comment type="subcellular location">
    <subcellularLocation>
        <location evidence="1">Cytoplasm</location>
    </subcellularLocation>
</comment>
<evidence type="ECO:0000313" key="8">
    <source>
        <dbReference type="EMBL" id="CUO57207.1"/>
    </source>
</evidence>
<evidence type="ECO:0000256" key="4">
    <source>
        <dbReference type="ARBA" id="ARBA00022679"/>
    </source>
</evidence>
<dbReference type="FunFam" id="2.70.70.10:FF:000001">
    <property type="entry name" value="PTS system glucose-specific IIA component"/>
    <property type="match status" value="1"/>
</dbReference>
<feature type="domain" description="PTS EIIA type-1" evidence="7">
    <location>
        <begin position="33"/>
        <end position="137"/>
    </location>
</feature>
<dbReference type="InterPro" id="IPR001127">
    <property type="entry name" value="PTS_EIIA_1_perm"/>
</dbReference>
<dbReference type="NCBIfam" id="TIGR00830">
    <property type="entry name" value="PTBA"/>
    <property type="match status" value="1"/>
</dbReference>
<keyword evidence="6" id="KW-0418">Kinase</keyword>
<evidence type="ECO:0000256" key="3">
    <source>
        <dbReference type="ARBA" id="ARBA00022597"/>
    </source>
</evidence>
<dbReference type="Proteomes" id="UP000095651">
    <property type="component" value="Unassembled WGS sequence"/>
</dbReference>
<evidence type="ECO:0000256" key="2">
    <source>
        <dbReference type="ARBA" id="ARBA00022448"/>
    </source>
</evidence>
<dbReference type="GO" id="GO:0016301">
    <property type="term" value="F:kinase activity"/>
    <property type="evidence" value="ECO:0007669"/>
    <property type="project" value="UniProtKB-KW"/>
</dbReference>
<dbReference type="AlphaFoldDB" id="A0A174G6G0"/>
<evidence type="ECO:0000313" key="9">
    <source>
        <dbReference type="Proteomes" id="UP000095651"/>
    </source>
</evidence>
<dbReference type="PANTHER" id="PTHR45008">
    <property type="entry name" value="PTS SYSTEM GLUCOSE-SPECIFIC EIIA COMPONENT"/>
    <property type="match status" value="1"/>
</dbReference>